<reference evidence="2" key="1">
    <citation type="journal article" date="2019" name="Environ. Microbiol.">
        <title>Fungal ecological strategies reflected in gene transcription - a case study of two litter decomposers.</title>
        <authorList>
            <person name="Barbi F."/>
            <person name="Kohler A."/>
            <person name="Barry K."/>
            <person name="Baskaran P."/>
            <person name="Daum C."/>
            <person name="Fauchery L."/>
            <person name="Ihrmark K."/>
            <person name="Kuo A."/>
            <person name="LaButti K."/>
            <person name="Lipzen A."/>
            <person name="Morin E."/>
            <person name="Grigoriev I.V."/>
            <person name="Henrissat B."/>
            <person name="Lindahl B."/>
            <person name="Martin F."/>
        </authorList>
    </citation>
    <scope>NUCLEOTIDE SEQUENCE</scope>
    <source>
        <strain evidence="2">JB14</strain>
    </source>
</reference>
<dbReference type="PANTHER" id="PTHR32251">
    <property type="entry name" value="3-OXO-5-ALPHA-STEROID 4-DEHYDROGENASE"/>
    <property type="match status" value="1"/>
</dbReference>
<evidence type="ECO:0000313" key="2">
    <source>
        <dbReference type="EMBL" id="KAE9401867.1"/>
    </source>
</evidence>
<organism evidence="2 3">
    <name type="scientific">Gymnopus androsaceus JB14</name>
    <dbReference type="NCBI Taxonomy" id="1447944"/>
    <lineage>
        <taxon>Eukaryota</taxon>
        <taxon>Fungi</taxon>
        <taxon>Dikarya</taxon>
        <taxon>Basidiomycota</taxon>
        <taxon>Agaricomycotina</taxon>
        <taxon>Agaricomycetes</taxon>
        <taxon>Agaricomycetidae</taxon>
        <taxon>Agaricales</taxon>
        <taxon>Marasmiineae</taxon>
        <taxon>Omphalotaceae</taxon>
        <taxon>Gymnopus</taxon>
    </lineage>
</organism>
<dbReference type="InterPro" id="IPR010721">
    <property type="entry name" value="UstE-like"/>
</dbReference>
<keyword evidence="1" id="KW-1133">Transmembrane helix</keyword>
<dbReference type="Gene3D" id="1.20.120.1630">
    <property type="match status" value="1"/>
</dbReference>
<dbReference type="GO" id="GO:0016020">
    <property type="term" value="C:membrane"/>
    <property type="evidence" value="ECO:0007669"/>
    <property type="project" value="TreeGrafter"/>
</dbReference>
<dbReference type="PANTHER" id="PTHR32251:SF15">
    <property type="entry name" value="3-OXO-5-ALPHA-STEROID 4-DEHYDROGENASE (DUF1295)"/>
    <property type="match status" value="1"/>
</dbReference>
<proteinExistence type="predicted"/>
<dbReference type="AlphaFoldDB" id="A0A6A4HY58"/>
<gene>
    <name evidence="2" type="ORF">BT96DRAFT_856133</name>
</gene>
<feature type="transmembrane region" description="Helical" evidence="1">
    <location>
        <begin position="224"/>
        <end position="244"/>
    </location>
</feature>
<dbReference type="OrthoDB" id="67965at2759"/>
<name>A0A6A4HY58_9AGAR</name>
<dbReference type="Pfam" id="PF06966">
    <property type="entry name" value="DUF1295"/>
    <property type="match status" value="1"/>
</dbReference>
<evidence type="ECO:0000256" key="1">
    <source>
        <dbReference type="SAM" id="Phobius"/>
    </source>
</evidence>
<evidence type="ECO:0000313" key="3">
    <source>
        <dbReference type="Proteomes" id="UP000799118"/>
    </source>
</evidence>
<sequence>MSSPSLKPQSEGLVIIQRGSTESSPVSRALFILFRALDLPLQYAILSSRSLGAPLINALGGTAILPPAGGHVYSLGLETNTGVGLGLSPQRAILFGMAVGTFLRQSHWVVAISQEPMTPVAAGIVSVVETVYNSLNMLLYTNAATSVLSYAATHGDETRLPIQTLVGVALYVLGMAIEWGSEMQRMNFKRDARNKDRVYTRGLFGLARHINYGGYVLWRAGFATAAAGWVWGLVVGGFLTFDFVKRAIPELDEYCGKTYAQAWTQYKRAVPYQLFPFVL</sequence>
<keyword evidence="1" id="KW-0472">Membrane</keyword>
<keyword evidence="3" id="KW-1185">Reference proteome</keyword>
<accession>A0A6A4HY58</accession>
<dbReference type="EMBL" id="ML769441">
    <property type="protein sequence ID" value="KAE9401867.1"/>
    <property type="molecule type" value="Genomic_DNA"/>
</dbReference>
<dbReference type="Proteomes" id="UP000799118">
    <property type="component" value="Unassembled WGS sequence"/>
</dbReference>
<keyword evidence="1" id="KW-0812">Transmembrane</keyword>
<dbReference type="PROSITE" id="PS50244">
    <property type="entry name" value="S5A_REDUCTASE"/>
    <property type="match status" value="1"/>
</dbReference>
<protein>
    <submittedName>
        <fullName evidence="2">Uncharacterized protein</fullName>
    </submittedName>
</protein>